<dbReference type="Pfam" id="PF11162">
    <property type="entry name" value="DUF2946"/>
    <property type="match status" value="1"/>
</dbReference>
<dbReference type="EMBL" id="JYHV01000029">
    <property type="protein sequence ID" value="KJH80506.1"/>
    <property type="molecule type" value="Genomic_DNA"/>
</dbReference>
<accession>A0A0D9AM92</accession>
<dbReference type="AlphaFoldDB" id="A0A0D9AM92"/>
<proteinExistence type="predicted"/>
<protein>
    <recommendedName>
        <fullName evidence="4">DUF2946 domain-containing protein</fullName>
    </recommendedName>
</protein>
<evidence type="ECO:0008006" key="4">
    <source>
        <dbReference type="Google" id="ProtNLM"/>
    </source>
</evidence>
<evidence type="ECO:0000256" key="1">
    <source>
        <dbReference type="SAM" id="MobiDB-lite"/>
    </source>
</evidence>
<dbReference type="PATRIC" id="fig|316.101.peg.3898"/>
<feature type="region of interest" description="Disordered" evidence="1">
    <location>
        <begin position="102"/>
        <end position="127"/>
    </location>
</feature>
<evidence type="ECO:0000313" key="3">
    <source>
        <dbReference type="Proteomes" id="UP000032487"/>
    </source>
</evidence>
<comment type="caution">
    <text evidence="2">The sequence shown here is derived from an EMBL/GenBank/DDBJ whole genome shotgun (WGS) entry which is preliminary data.</text>
</comment>
<reference evidence="2 3" key="1">
    <citation type="submission" date="2015-02" db="EMBL/GenBank/DDBJ databases">
        <title>Draft genome sequence of Pseudomonas stutzeri NT0128 isolated from wheat (Triticum turgidum) rhizosphere.</title>
        <authorList>
            <person name="Tovi N."/>
            <person name="Frenk S."/>
            <person name="Hadar Y."/>
            <person name="Minz D."/>
        </authorList>
    </citation>
    <scope>NUCLEOTIDE SEQUENCE [LARGE SCALE GENOMIC DNA]</scope>
    <source>
        <strain evidence="2 3">NT0128</strain>
    </source>
</reference>
<dbReference type="Proteomes" id="UP000032487">
    <property type="component" value="Unassembled WGS sequence"/>
</dbReference>
<gene>
    <name evidence="2" type="ORF">UF78_15650</name>
</gene>
<dbReference type="InterPro" id="IPR021333">
    <property type="entry name" value="DUF2946"/>
</dbReference>
<organism evidence="2 3">
    <name type="scientific">Stutzerimonas stutzeri</name>
    <name type="common">Pseudomonas stutzeri</name>
    <dbReference type="NCBI Taxonomy" id="316"/>
    <lineage>
        <taxon>Bacteria</taxon>
        <taxon>Pseudomonadati</taxon>
        <taxon>Pseudomonadota</taxon>
        <taxon>Gammaproteobacteria</taxon>
        <taxon>Pseudomonadales</taxon>
        <taxon>Pseudomonadaceae</taxon>
        <taxon>Stutzerimonas</taxon>
    </lineage>
</organism>
<name>A0A0D9AM92_STUST</name>
<sequence length="127" mass="13585">MIRKAHLTSGLWLGLFAMLMIHVGPLYSASRLTSSIAAPIAQSSHHAHAQAGHQPQRANAAEPAWLSALDLCGYCELLTLSPALVLTVQMAMPYYAPSYARLRPQRPLPPAPRGGAGYPRAPPAVHS</sequence>
<evidence type="ECO:0000313" key="2">
    <source>
        <dbReference type="EMBL" id="KJH80506.1"/>
    </source>
</evidence>